<dbReference type="InterPro" id="IPR036388">
    <property type="entry name" value="WH-like_DNA-bd_sf"/>
</dbReference>
<dbReference type="PROSITE" id="PS50043">
    <property type="entry name" value="HTH_LUXR_2"/>
    <property type="match status" value="1"/>
</dbReference>
<evidence type="ECO:0000259" key="5">
    <source>
        <dbReference type="PROSITE" id="PS50043"/>
    </source>
</evidence>
<organism evidence="6 7">
    <name type="scientific">Brenneria corticis</name>
    <dbReference type="NCBI Taxonomy" id="2173106"/>
    <lineage>
        <taxon>Bacteria</taxon>
        <taxon>Pseudomonadati</taxon>
        <taxon>Pseudomonadota</taxon>
        <taxon>Gammaproteobacteria</taxon>
        <taxon>Enterobacterales</taxon>
        <taxon>Pectobacteriaceae</taxon>
        <taxon>Brenneria</taxon>
    </lineage>
</organism>
<protein>
    <submittedName>
        <fullName evidence="6">Diaminopimelate aminotransferase</fullName>
    </submittedName>
</protein>
<keyword evidence="7" id="KW-1185">Reference proteome</keyword>
<dbReference type="PRINTS" id="PR00038">
    <property type="entry name" value="HTHLUXR"/>
</dbReference>
<evidence type="ECO:0000256" key="3">
    <source>
        <dbReference type="ARBA" id="ARBA00023125"/>
    </source>
</evidence>
<dbReference type="InterPro" id="IPR011650">
    <property type="entry name" value="Peptidase_M20_dimer"/>
</dbReference>
<dbReference type="SUPFAM" id="SSF55031">
    <property type="entry name" value="Bacterial exopeptidase dimerisation domain"/>
    <property type="match status" value="1"/>
</dbReference>
<keyword evidence="6" id="KW-0808">Transferase</keyword>
<keyword evidence="2" id="KW-0378">Hydrolase</keyword>
<dbReference type="Gene3D" id="3.30.70.360">
    <property type="match status" value="1"/>
</dbReference>
<evidence type="ECO:0000313" key="6">
    <source>
        <dbReference type="EMBL" id="PWC13413.1"/>
    </source>
</evidence>
<dbReference type="Proteomes" id="UP000296159">
    <property type="component" value="Unassembled WGS sequence"/>
</dbReference>
<dbReference type="InterPro" id="IPR002933">
    <property type="entry name" value="Peptidase_M20"/>
</dbReference>
<dbReference type="InterPro" id="IPR016032">
    <property type="entry name" value="Sig_transdc_resp-reg_C-effctor"/>
</dbReference>
<dbReference type="NCBIfam" id="NF010589">
    <property type="entry name" value="PRK13983.1"/>
    <property type="match status" value="1"/>
</dbReference>
<keyword evidence="4" id="KW-0170">Cobalt</keyword>
<evidence type="ECO:0000256" key="1">
    <source>
        <dbReference type="ARBA" id="ARBA00022723"/>
    </source>
</evidence>
<dbReference type="PANTHER" id="PTHR43808">
    <property type="entry name" value="ACETYLORNITHINE DEACETYLASE"/>
    <property type="match status" value="1"/>
</dbReference>
<keyword evidence="3" id="KW-0238">DNA-binding</keyword>
<dbReference type="GO" id="GO:0006355">
    <property type="term" value="P:regulation of DNA-templated transcription"/>
    <property type="evidence" value="ECO:0007669"/>
    <property type="project" value="InterPro"/>
</dbReference>
<comment type="caution">
    <text evidence="6">The sequence shown here is derived from an EMBL/GenBank/DDBJ whole genome shotgun (WGS) entry which is preliminary data.</text>
</comment>
<sequence length="487" mass="54137">MGVVMNKLLQALDEKEGRVIELHRELVCRPAINPEHGGEGEEVKARWIESWLYHNGLCRVQRMDSLDIRAHKKLRPNLVAHYLPPGCKRTLWIVTHMDVAASGPLENWVSDPFTLRVDGDRLYGRGVEDNNQGMVSALLLLETIKQLNISPPMGVGVIFTSAGLTDYTKGIGHVLNKSPNLFRPQDLIVVPDYGNETGTIIEIGEKRNAWVRIDVRGREYHAGFSEGPNCFEAAALFISRLKHIRKRYACPDPFFIPPTSTITPTHAETNCTGINHVPANFIFYLDIRLMPNCELEQVVQELQQLALVIEKREKVSFAFEYVEITPDAPVTSGNAPVVRTLSDAIAKELNVTPRLVGVGGVTMVSVIRSLGLPVAVWGIQQSAKNQTNESISMKAQLAQTRVFARVLYAPLLKDQSVACRERVNGGAGKITPAEQAVAALVGVGINNEQIGEQLNLSVNTVRTHLKNLYRKTGARNRRELQRLFILK</sequence>
<keyword evidence="6" id="KW-0032">Aminotransferase</keyword>
<keyword evidence="1" id="KW-0479">Metal-binding</keyword>
<evidence type="ECO:0000256" key="4">
    <source>
        <dbReference type="ARBA" id="ARBA00023285"/>
    </source>
</evidence>
<dbReference type="SUPFAM" id="SSF53187">
    <property type="entry name" value="Zn-dependent exopeptidases"/>
    <property type="match status" value="1"/>
</dbReference>
<dbReference type="GO" id="GO:0046872">
    <property type="term" value="F:metal ion binding"/>
    <property type="evidence" value="ECO:0007669"/>
    <property type="project" value="UniProtKB-KW"/>
</dbReference>
<dbReference type="CDD" id="cd06170">
    <property type="entry name" value="LuxR_C_like"/>
    <property type="match status" value="1"/>
</dbReference>
<dbReference type="SMART" id="SM00421">
    <property type="entry name" value="HTH_LUXR"/>
    <property type="match status" value="1"/>
</dbReference>
<evidence type="ECO:0000256" key="2">
    <source>
        <dbReference type="ARBA" id="ARBA00022801"/>
    </source>
</evidence>
<dbReference type="Gene3D" id="1.10.10.10">
    <property type="entry name" value="Winged helix-like DNA-binding domain superfamily/Winged helix DNA-binding domain"/>
    <property type="match status" value="1"/>
</dbReference>
<feature type="domain" description="HTH luxR-type" evidence="5">
    <location>
        <begin position="423"/>
        <end position="487"/>
    </location>
</feature>
<dbReference type="EMBL" id="QDKH01000018">
    <property type="protein sequence ID" value="PWC13413.1"/>
    <property type="molecule type" value="Genomic_DNA"/>
</dbReference>
<dbReference type="PROSITE" id="PS00622">
    <property type="entry name" value="HTH_LUXR_1"/>
    <property type="match status" value="1"/>
</dbReference>
<dbReference type="GO" id="GO:0016787">
    <property type="term" value="F:hydrolase activity"/>
    <property type="evidence" value="ECO:0007669"/>
    <property type="project" value="UniProtKB-KW"/>
</dbReference>
<proteinExistence type="predicted"/>
<dbReference type="Pfam" id="PF00196">
    <property type="entry name" value="GerE"/>
    <property type="match status" value="1"/>
</dbReference>
<accession>A0A2U1TVF8</accession>
<dbReference type="Pfam" id="PF07687">
    <property type="entry name" value="M20_dimer"/>
    <property type="match status" value="1"/>
</dbReference>
<evidence type="ECO:0000313" key="7">
    <source>
        <dbReference type="Proteomes" id="UP000296159"/>
    </source>
</evidence>
<dbReference type="AlphaFoldDB" id="A0A2U1TVF8"/>
<dbReference type="InterPro" id="IPR036264">
    <property type="entry name" value="Bact_exopeptidase_dim_dom"/>
</dbReference>
<dbReference type="GO" id="GO:0003677">
    <property type="term" value="F:DNA binding"/>
    <property type="evidence" value="ECO:0007669"/>
    <property type="project" value="UniProtKB-KW"/>
</dbReference>
<dbReference type="InterPro" id="IPR050072">
    <property type="entry name" value="Peptidase_M20A"/>
</dbReference>
<dbReference type="Gene3D" id="3.40.630.10">
    <property type="entry name" value="Zn peptidases"/>
    <property type="match status" value="1"/>
</dbReference>
<dbReference type="GO" id="GO:0008483">
    <property type="term" value="F:transaminase activity"/>
    <property type="evidence" value="ECO:0007669"/>
    <property type="project" value="UniProtKB-KW"/>
</dbReference>
<dbReference type="PANTHER" id="PTHR43808:SF32">
    <property type="entry name" value="ARGE_DAPE-RELATED DEACYLASE"/>
    <property type="match status" value="1"/>
</dbReference>
<reference evidence="6 7" key="1">
    <citation type="submission" date="2018-04" db="EMBL/GenBank/DDBJ databases">
        <title>Brenneria corticis sp.nov.</title>
        <authorList>
            <person name="Li Y."/>
        </authorList>
    </citation>
    <scope>NUCLEOTIDE SEQUENCE [LARGE SCALE GENOMIC DNA]</scope>
    <source>
        <strain evidence="6 7">CFCC 11842</strain>
    </source>
</reference>
<dbReference type="Pfam" id="PF01546">
    <property type="entry name" value="Peptidase_M20"/>
    <property type="match status" value="1"/>
</dbReference>
<dbReference type="SUPFAM" id="SSF46894">
    <property type="entry name" value="C-terminal effector domain of the bipartite response regulators"/>
    <property type="match status" value="1"/>
</dbReference>
<dbReference type="InterPro" id="IPR000792">
    <property type="entry name" value="Tscrpt_reg_LuxR_C"/>
</dbReference>
<name>A0A2U1TVF8_9GAMM</name>
<gene>
    <name evidence="6" type="ORF">DDT56_15285</name>
</gene>